<feature type="compositionally biased region" description="Gly residues" evidence="1">
    <location>
        <begin position="55"/>
        <end position="70"/>
    </location>
</feature>
<evidence type="ECO:0000256" key="1">
    <source>
        <dbReference type="SAM" id="MobiDB-lite"/>
    </source>
</evidence>
<feature type="region of interest" description="Disordered" evidence="1">
    <location>
        <begin position="22"/>
        <end position="141"/>
    </location>
</feature>
<feature type="region of interest" description="Disordered" evidence="1">
    <location>
        <begin position="231"/>
        <end position="255"/>
    </location>
</feature>
<sequence>MVQQGSIRGRCDRKRWWRAQTARRRAQQCGWSSHVAARARSGREGRGRRRREGRAGGGGGEGGALGGGGREVVEDEAVRMKTRRNERAPERGAGAERKNGLADKGSGRRRQILELEQLQGHARQAHARRETREASHLTERAKTGASVERVLGDVLGWAGMGWDPQFAARGAANRRHQSLPAPNWPVRRFQVAGKRALAIHRTSSPRYLRTVRTLKCATCCVDGTVRFVAGRPPPRDHAHSRSYLGLPRSSHLSCR</sequence>
<dbReference type="AlphaFoldDB" id="A0A9P4KJV3"/>
<feature type="compositionally biased region" description="Basic and acidic residues" evidence="1">
    <location>
        <begin position="76"/>
        <end position="101"/>
    </location>
</feature>
<comment type="caution">
    <text evidence="2">The sequence shown here is derived from an EMBL/GenBank/DDBJ whole genome shotgun (WGS) entry which is preliminary data.</text>
</comment>
<accession>A0A9P4KJV3</accession>
<evidence type="ECO:0000313" key="3">
    <source>
        <dbReference type="Proteomes" id="UP000800093"/>
    </source>
</evidence>
<feature type="compositionally biased region" description="Basic and acidic residues" evidence="1">
    <location>
        <begin position="127"/>
        <end position="141"/>
    </location>
</feature>
<gene>
    <name evidence="2" type="ORF">CC78DRAFT_540397</name>
</gene>
<dbReference type="Proteomes" id="UP000800093">
    <property type="component" value="Unassembled WGS sequence"/>
</dbReference>
<protein>
    <submittedName>
        <fullName evidence="2">Uncharacterized protein</fullName>
    </submittedName>
</protein>
<reference evidence="3" key="1">
    <citation type="journal article" date="2020" name="Stud. Mycol.">
        <title>101 Dothideomycetes genomes: A test case for predicting lifestyles and emergence of pathogens.</title>
        <authorList>
            <person name="Haridas S."/>
            <person name="Albert R."/>
            <person name="Binder M."/>
            <person name="Bloem J."/>
            <person name="LaButti K."/>
            <person name="Salamov A."/>
            <person name="Andreopoulos B."/>
            <person name="Baker S."/>
            <person name="Barry K."/>
            <person name="Bills G."/>
            <person name="Bluhm B."/>
            <person name="Cannon C."/>
            <person name="Castanera R."/>
            <person name="Culley D."/>
            <person name="Daum C."/>
            <person name="Ezra D."/>
            <person name="Gonzalez J."/>
            <person name="Henrissat B."/>
            <person name="Kuo A."/>
            <person name="Liang C."/>
            <person name="Lipzen A."/>
            <person name="Lutzoni F."/>
            <person name="Magnuson J."/>
            <person name="Mondo S."/>
            <person name="Nolan M."/>
            <person name="Ohm R."/>
            <person name="Pangilinan J."/>
            <person name="Park H.-J."/>
            <person name="Ramirez L."/>
            <person name="Alfaro M."/>
            <person name="Sun H."/>
            <person name="Tritt A."/>
            <person name="Yoshinaga Y."/>
            <person name="Zwiers L.-H."/>
            <person name="Turgeon B."/>
            <person name="Goodwin S."/>
            <person name="Spatafora J."/>
            <person name="Crous P."/>
            <person name="Grigoriev I."/>
        </authorList>
    </citation>
    <scope>NUCLEOTIDE SEQUENCE [LARGE SCALE GENOMIC DNA]</scope>
    <source>
        <strain evidence="3">CBS 304.66</strain>
    </source>
</reference>
<name>A0A9P4KJV3_9PLEO</name>
<evidence type="ECO:0000313" key="2">
    <source>
        <dbReference type="EMBL" id="KAF2268954.1"/>
    </source>
</evidence>
<dbReference type="EMBL" id="ML986584">
    <property type="protein sequence ID" value="KAF2268954.1"/>
    <property type="molecule type" value="Genomic_DNA"/>
</dbReference>
<proteinExistence type="predicted"/>
<organism evidence="2 3">
    <name type="scientific">Lojkania enalia</name>
    <dbReference type="NCBI Taxonomy" id="147567"/>
    <lineage>
        <taxon>Eukaryota</taxon>
        <taxon>Fungi</taxon>
        <taxon>Dikarya</taxon>
        <taxon>Ascomycota</taxon>
        <taxon>Pezizomycotina</taxon>
        <taxon>Dothideomycetes</taxon>
        <taxon>Pleosporomycetidae</taxon>
        <taxon>Pleosporales</taxon>
        <taxon>Pleosporales incertae sedis</taxon>
        <taxon>Lojkania</taxon>
    </lineage>
</organism>
<keyword evidence="3" id="KW-1185">Reference proteome</keyword>